<evidence type="ECO:0000256" key="7">
    <source>
        <dbReference type="SAM" id="SignalP"/>
    </source>
</evidence>
<keyword evidence="10" id="KW-1185">Reference proteome</keyword>
<comment type="similarity">
    <text evidence="2">Belongs to the BMP lipoprotein family.</text>
</comment>
<dbReference type="SUPFAM" id="SSF53822">
    <property type="entry name" value="Periplasmic binding protein-like I"/>
    <property type="match status" value="1"/>
</dbReference>
<dbReference type="Gene3D" id="3.40.50.2300">
    <property type="match status" value="2"/>
</dbReference>
<keyword evidence="5" id="KW-0472">Membrane</keyword>
<organism evidence="9 10">
    <name type="scientific">Subtercola vilae</name>
    <dbReference type="NCBI Taxonomy" id="2056433"/>
    <lineage>
        <taxon>Bacteria</taxon>
        <taxon>Bacillati</taxon>
        <taxon>Actinomycetota</taxon>
        <taxon>Actinomycetes</taxon>
        <taxon>Micrococcales</taxon>
        <taxon>Microbacteriaceae</taxon>
        <taxon>Subtercola</taxon>
    </lineage>
</organism>
<name>A0A4V6U5B4_9MICO</name>
<evidence type="ECO:0000256" key="4">
    <source>
        <dbReference type="ARBA" id="ARBA00022729"/>
    </source>
</evidence>
<dbReference type="PROSITE" id="PS51318">
    <property type="entry name" value="TAT"/>
    <property type="match status" value="1"/>
</dbReference>
<gene>
    <name evidence="9" type="ORF">D4765_13875</name>
</gene>
<dbReference type="PANTHER" id="PTHR34296:SF2">
    <property type="entry name" value="ABC TRANSPORTER GUANOSINE-BINDING PROTEIN NUPN"/>
    <property type="match status" value="1"/>
</dbReference>
<dbReference type="RefSeq" id="WP_136642886.1">
    <property type="nucleotide sequence ID" value="NZ_QYRT01000030.1"/>
</dbReference>
<proteinExistence type="inferred from homology"/>
<sequence length="370" mass="37840">MSNTKRRAIFGGLATIATAALLAGCASAPAASTSAPTASAIAGFKPCMVSDLGGFDDKSFNQLGYEGLNAAAASLGVKAITVQSNAETDYAPNLDSLISQNCTLIVTVGFALSAATVTAALANPTVNFAIIDDAADNNFDGKTDAPNIKPILFNTAQAAFLAGYASASYSKAGKVATWGGMNFPTVTIFMDGFAQGVDYFNKQKSKSVQVLGYDEANPSAATFTGGFEANDTAKTTAANFIDQGADVLLPVGGPIFQSAGAAITDSGKSVALLGADADVFDTFPTYDSLYFTSVLKGIKQATSDVVTQAGTKSTFDVTSYIGDLSNNGVGIAPFHNFQSKVDSGLQGELDTIKAGIISGSIPVKSYLVTK</sequence>
<accession>A0A4V6U5B4</accession>
<feature type="chain" id="PRO_5020979467" evidence="7">
    <location>
        <begin position="31"/>
        <end position="370"/>
    </location>
</feature>
<dbReference type="InterPro" id="IPR003760">
    <property type="entry name" value="PnrA-like"/>
</dbReference>
<dbReference type="InterPro" id="IPR050957">
    <property type="entry name" value="BMP_lipoprotein"/>
</dbReference>
<dbReference type="GO" id="GO:0005886">
    <property type="term" value="C:plasma membrane"/>
    <property type="evidence" value="ECO:0007669"/>
    <property type="project" value="UniProtKB-SubCell"/>
</dbReference>
<dbReference type="PANTHER" id="PTHR34296">
    <property type="entry name" value="TRANSCRIPTIONAL ACTIVATOR PROTEIN MED"/>
    <property type="match status" value="1"/>
</dbReference>
<protein>
    <submittedName>
        <fullName evidence="9">BMP family ABC transporter substrate-binding protein</fullName>
    </submittedName>
</protein>
<dbReference type="EMBL" id="QYRT01000030">
    <property type="protein sequence ID" value="TIH33854.1"/>
    <property type="molecule type" value="Genomic_DNA"/>
</dbReference>
<comment type="caution">
    <text evidence="9">The sequence shown here is derived from an EMBL/GenBank/DDBJ whole genome shotgun (WGS) entry which is preliminary data.</text>
</comment>
<dbReference type="PROSITE" id="PS51257">
    <property type="entry name" value="PROKAR_LIPOPROTEIN"/>
    <property type="match status" value="1"/>
</dbReference>
<evidence type="ECO:0000313" key="9">
    <source>
        <dbReference type="EMBL" id="TIH33854.1"/>
    </source>
</evidence>
<evidence type="ECO:0000256" key="6">
    <source>
        <dbReference type="ARBA" id="ARBA00023288"/>
    </source>
</evidence>
<dbReference type="Pfam" id="PF02608">
    <property type="entry name" value="Bmp"/>
    <property type="match status" value="1"/>
</dbReference>
<evidence type="ECO:0000256" key="1">
    <source>
        <dbReference type="ARBA" id="ARBA00004193"/>
    </source>
</evidence>
<reference evidence="9 10" key="1">
    <citation type="journal article" date="2019" name="Microorganisms">
        <title>Systematic Affiliation and Genome Analysis of Subtercola vilae DB165(T) with Particular Emphasis on Cold Adaptation of an Isolate from a High-Altitude Cold Volcano Lake.</title>
        <authorList>
            <person name="Villalobos A.S."/>
            <person name="Wiese J."/>
            <person name="Imhoff J.F."/>
            <person name="Dorador C."/>
            <person name="Keller A."/>
            <person name="Hentschel U."/>
        </authorList>
    </citation>
    <scope>NUCLEOTIDE SEQUENCE [LARGE SCALE GENOMIC DNA]</scope>
    <source>
        <strain evidence="9 10">DB165</strain>
    </source>
</reference>
<dbReference type="InterPro" id="IPR006311">
    <property type="entry name" value="TAT_signal"/>
</dbReference>
<evidence type="ECO:0000256" key="5">
    <source>
        <dbReference type="ARBA" id="ARBA00023136"/>
    </source>
</evidence>
<keyword evidence="6" id="KW-0449">Lipoprotein</keyword>
<evidence type="ECO:0000259" key="8">
    <source>
        <dbReference type="Pfam" id="PF02608"/>
    </source>
</evidence>
<dbReference type="InterPro" id="IPR028082">
    <property type="entry name" value="Peripla_BP_I"/>
</dbReference>
<dbReference type="AlphaFoldDB" id="A0A4V6U5B4"/>
<comment type="subcellular location">
    <subcellularLocation>
        <location evidence="1">Cell membrane</location>
        <topology evidence="1">Lipid-anchor</topology>
    </subcellularLocation>
</comment>
<evidence type="ECO:0000256" key="2">
    <source>
        <dbReference type="ARBA" id="ARBA00008610"/>
    </source>
</evidence>
<evidence type="ECO:0000313" key="10">
    <source>
        <dbReference type="Proteomes" id="UP000306192"/>
    </source>
</evidence>
<evidence type="ECO:0000256" key="3">
    <source>
        <dbReference type="ARBA" id="ARBA00022475"/>
    </source>
</evidence>
<keyword evidence="3" id="KW-1003">Cell membrane</keyword>
<dbReference type="Proteomes" id="UP000306192">
    <property type="component" value="Unassembled WGS sequence"/>
</dbReference>
<keyword evidence="4 7" id="KW-0732">Signal</keyword>
<feature type="signal peptide" evidence="7">
    <location>
        <begin position="1"/>
        <end position="30"/>
    </location>
</feature>
<feature type="domain" description="ABC transporter substrate-binding protein PnrA-like" evidence="8">
    <location>
        <begin position="47"/>
        <end position="354"/>
    </location>
</feature>
<dbReference type="OrthoDB" id="9784230at2"/>
<dbReference type="CDD" id="cd06354">
    <property type="entry name" value="PBP1_PrnA-like"/>
    <property type="match status" value="1"/>
</dbReference>